<evidence type="ECO:0000313" key="3">
    <source>
        <dbReference type="Proteomes" id="UP000503017"/>
    </source>
</evidence>
<keyword evidence="1" id="KW-1133">Transmembrane helix</keyword>
<keyword evidence="1" id="KW-0812">Transmembrane</keyword>
<feature type="transmembrane region" description="Helical" evidence="1">
    <location>
        <begin position="43"/>
        <end position="62"/>
    </location>
</feature>
<reference evidence="2 3" key="1">
    <citation type="submission" date="2018-10" db="EMBL/GenBank/DDBJ databases">
        <authorList>
            <person name="Perry B.J."/>
            <person name="Sullivan J.T."/>
            <person name="Murphy R.J.T."/>
            <person name="Ramsay J.P."/>
            <person name="Ronson C.W."/>
        </authorList>
    </citation>
    <scope>NUCLEOTIDE SEQUENCE [LARGE SCALE GENOMIC DNA]</scope>
    <source>
        <strain evidence="2 3">R88b</strain>
    </source>
</reference>
<keyword evidence="1" id="KW-0472">Membrane</keyword>
<proteinExistence type="predicted"/>
<dbReference type="RefSeq" id="WP_027032552.1">
    <property type="nucleotide sequence ID" value="NZ_CP033367.1"/>
</dbReference>
<accession>A0A6M7WF09</accession>
<dbReference type="AlphaFoldDB" id="A0A6M7WF09"/>
<evidence type="ECO:0000313" key="2">
    <source>
        <dbReference type="EMBL" id="QKD00456.1"/>
    </source>
</evidence>
<organism evidence="2 3">
    <name type="scientific">Mesorhizobium loti R88b</name>
    <dbReference type="NCBI Taxonomy" id="935548"/>
    <lineage>
        <taxon>Bacteria</taxon>
        <taxon>Pseudomonadati</taxon>
        <taxon>Pseudomonadota</taxon>
        <taxon>Alphaproteobacteria</taxon>
        <taxon>Hyphomicrobiales</taxon>
        <taxon>Phyllobacteriaceae</taxon>
        <taxon>Mesorhizobium</taxon>
    </lineage>
</organism>
<dbReference type="EMBL" id="CP033367">
    <property type="protein sequence ID" value="QKD00456.1"/>
    <property type="molecule type" value="Genomic_DNA"/>
</dbReference>
<evidence type="ECO:0000256" key="1">
    <source>
        <dbReference type="SAM" id="Phobius"/>
    </source>
</evidence>
<gene>
    <name evidence="2" type="ORF">EB235_02380</name>
</gene>
<dbReference type="Proteomes" id="UP000503017">
    <property type="component" value="Chromosome"/>
</dbReference>
<sequence>MFLSDGLYLPTHRPLPASQVEQIRRAANSNRAPVSLVAPFTPTWWLLVVGALLAAAAIAAQLS</sequence>
<name>A0A6M7WF09_RHILI</name>
<protein>
    <submittedName>
        <fullName evidence="2">Uncharacterized protein</fullName>
    </submittedName>
</protein>